<accession>A0A1G9ZWU6</accession>
<dbReference type="InterPro" id="IPR025373">
    <property type="entry name" value="DUF4363"/>
</dbReference>
<dbReference type="STRING" id="237069.SAMN05216498_1872"/>
<evidence type="ECO:0008006" key="3">
    <source>
        <dbReference type="Google" id="ProtNLM"/>
    </source>
</evidence>
<name>A0A1G9ZWU6_9BACI</name>
<reference evidence="1 2" key="1">
    <citation type="submission" date="2016-10" db="EMBL/GenBank/DDBJ databases">
        <authorList>
            <person name="de Groot N.N."/>
        </authorList>
    </citation>
    <scope>NUCLEOTIDE SEQUENCE [LARGE SCALE GENOMIC DNA]</scope>
    <source>
        <strain evidence="1 2">CGMCC 1.3442</strain>
    </source>
</reference>
<dbReference type="EMBL" id="FNIG01000003">
    <property type="protein sequence ID" value="SDN25607.1"/>
    <property type="molecule type" value="Genomic_DNA"/>
</dbReference>
<dbReference type="OrthoDB" id="2706877at2"/>
<evidence type="ECO:0000313" key="1">
    <source>
        <dbReference type="EMBL" id="SDN25607.1"/>
    </source>
</evidence>
<dbReference type="Proteomes" id="UP000199334">
    <property type="component" value="Unassembled WGS sequence"/>
</dbReference>
<dbReference type="RefSeq" id="WP_093856328.1">
    <property type="nucleotide sequence ID" value="NZ_BJVZ01000006.1"/>
</dbReference>
<gene>
    <name evidence="1" type="ORF">SAMN05216498_1872</name>
</gene>
<dbReference type="Pfam" id="PF14276">
    <property type="entry name" value="DUF4363"/>
    <property type="match status" value="1"/>
</dbReference>
<proteinExistence type="predicted"/>
<protein>
    <recommendedName>
        <fullName evidence="3">DUF4363 family protein</fullName>
    </recommendedName>
</protein>
<sequence length="115" mass="13829">MKTLKISIIWLCLTTILFGCSEDYIQKKPLPQKAIEIESLVNQSDWDKARKEVKHIEKIYNKNKWMYQLLGNSTEYNYLDQHIKQLSVSVEEKDQKEAKFNLKLIEHYIESIYFR</sequence>
<dbReference type="AlphaFoldDB" id="A0A1G9ZWU6"/>
<keyword evidence="2" id="KW-1185">Reference proteome</keyword>
<organism evidence="1 2">
    <name type="scientific">Tenuibacillus multivorans</name>
    <dbReference type="NCBI Taxonomy" id="237069"/>
    <lineage>
        <taxon>Bacteria</taxon>
        <taxon>Bacillati</taxon>
        <taxon>Bacillota</taxon>
        <taxon>Bacilli</taxon>
        <taxon>Bacillales</taxon>
        <taxon>Bacillaceae</taxon>
        <taxon>Tenuibacillus</taxon>
    </lineage>
</organism>
<dbReference type="PROSITE" id="PS51257">
    <property type="entry name" value="PROKAR_LIPOPROTEIN"/>
    <property type="match status" value="1"/>
</dbReference>
<evidence type="ECO:0000313" key="2">
    <source>
        <dbReference type="Proteomes" id="UP000199334"/>
    </source>
</evidence>